<dbReference type="GO" id="GO:0004359">
    <property type="term" value="F:glutaminase activity"/>
    <property type="evidence" value="ECO:0007669"/>
    <property type="project" value="InterPro"/>
</dbReference>
<dbReference type="Pfam" id="PF02540">
    <property type="entry name" value="NAD_synthase"/>
    <property type="match status" value="1"/>
</dbReference>
<keyword evidence="7" id="KW-0520">NAD</keyword>
<evidence type="ECO:0000256" key="6">
    <source>
        <dbReference type="ARBA" id="ARBA00022840"/>
    </source>
</evidence>
<dbReference type="GO" id="GO:0003952">
    <property type="term" value="F:NAD+ synthase (glutamine-hydrolyzing) activity"/>
    <property type="evidence" value="ECO:0007669"/>
    <property type="project" value="UniProtKB-EC"/>
</dbReference>
<dbReference type="InterPro" id="IPR014729">
    <property type="entry name" value="Rossmann-like_a/b/a_fold"/>
</dbReference>
<dbReference type="GO" id="GO:0005524">
    <property type="term" value="F:ATP binding"/>
    <property type="evidence" value="ECO:0007669"/>
    <property type="project" value="UniProtKB-KW"/>
</dbReference>
<dbReference type="CDD" id="cd00553">
    <property type="entry name" value="NAD_synthase"/>
    <property type="match status" value="1"/>
</dbReference>
<evidence type="ECO:0000313" key="9">
    <source>
        <dbReference type="EMBL" id="SVA19408.1"/>
    </source>
</evidence>
<dbReference type="AlphaFoldDB" id="A0A381TVC0"/>
<dbReference type="InterPro" id="IPR014445">
    <property type="entry name" value="Gln-dep_NAD_synthase"/>
</dbReference>
<keyword evidence="5" id="KW-0547">Nucleotide-binding</keyword>
<evidence type="ECO:0000256" key="5">
    <source>
        <dbReference type="ARBA" id="ARBA00022741"/>
    </source>
</evidence>
<evidence type="ECO:0000256" key="1">
    <source>
        <dbReference type="ARBA" id="ARBA00005188"/>
    </source>
</evidence>
<dbReference type="EMBL" id="UINC01005149">
    <property type="protein sequence ID" value="SVA19408.1"/>
    <property type="molecule type" value="Genomic_DNA"/>
</dbReference>
<dbReference type="PIRSF" id="PIRSF006630">
    <property type="entry name" value="NADS_GAT"/>
    <property type="match status" value="1"/>
</dbReference>
<evidence type="ECO:0000256" key="4">
    <source>
        <dbReference type="ARBA" id="ARBA00022598"/>
    </source>
</evidence>
<organism evidence="9">
    <name type="scientific">marine metagenome</name>
    <dbReference type="NCBI Taxonomy" id="408172"/>
    <lineage>
        <taxon>unclassified sequences</taxon>
        <taxon>metagenomes</taxon>
        <taxon>ecological metagenomes</taxon>
    </lineage>
</organism>
<feature type="domain" description="CN hydrolase" evidence="8">
    <location>
        <begin position="1"/>
        <end position="206"/>
    </location>
</feature>
<dbReference type="InterPro" id="IPR036526">
    <property type="entry name" value="C-N_Hydrolase_sf"/>
</dbReference>
<dbReference type="InterPro" id="IPR003010">
    <property type="entry name" value="C-N_Hydrolase"/>
</dbReference>
<dbReference type="GO" id="GO:0005737">
    <property type="term" value="C:cytoplasm"/>
    <property type="evidence" value="ECO:0007669"/>
    <property type="project" value="InterPro"/>
</dbReference>
<comment type="similarity">
    <text evidence="2">In the C-terminal section; belongs to the NAD synthetase family.</text>
</comment>
<name>A0A381TVC0_9ZZZZ</name>
<dbReference type="InterPro" id="IPR003694">
    <property type="entry name" value="NAD_synthase"/>
</dbReference>
<dbReference type="UniPathway" id="UPA00253">
    <property type="reaction ID" value="UER00334"/>
</dbReference>
<protein>
    <recommendedName>
        <fullName evidence="3">NAD(+) synthase (glutamine-hydrolyzing)</fullName>
        <ecNumber evidence="3">6.3.5.1</ecNumber>
    </recommendedName>
</protein>
<proteinExistence type="inferred from homology"/>
<dbReference type="CDD" id="cd07570">
    <property type="entry name" value="GAT_Gln-NAD-synth"/>
    <property type="match status" value="1"/>
</dbReference>
<dbReference type="EC" id="6.3.5.1" evidence="3"/>
<dbReference type="SUPFAM" id="SSF52402">
    <property type="entry name" value="Adenine nucleotide alpha hydrolases-like"/>
    <property type="match status" value="1"/>
</dbReference>
<evidence type="ECO:0000256" key="2">
    <source>
        <dbReference type="ARBA" id="ARBA00007145"/>
    </source>
</evidence>
<dbReference type="Gene3D" id="3.40.50.620">
    <property type="entry name" value="HUPs"/>
    <property type="match status" value="1"/>
</dbReference>
<keyword evidence="4" id="KW-0436">Ligase</keyword>
<comment type="pathway">
    <text evidence="1">Cofactor biosynthesis; NAD(+) biosynthesis; NAD(+) from deamido-NAD(+) (L-Gln route): step 1/1.</text>
</comment>
<reference evidence="9" key="1">
    <citation type="submission" date="2018-05" db="EMBL/GenBank/DDBJ databases">
        <authorList>
            <person name="Lanie J.A."/>
            <person name="Ng W.-L."/>
            <person name="Kazmierczak K.M."/>
            <person name="Andrzejewski T.M."/>
            <person name="Davidsen T.M."/>
            <person name="Wayne K.J."/>
            <person name="Tettelin H."/>
            <person name="Glass J.I."/>
            <person name="Rusch D."/>
            <person name="Podicherti R."/>
            <person name="Tsui H.-C.T."/>
            <person name="Winkler M.E."/>
        </authorList>
    </citation>
    <scope>NUCLEOTIDE SEQUENCE</scope>
</reference>
<dbReference type="GO" id="GO:0009435">
    <property type="term" value="P:NAD+ biosynthetic process"/>
    <property type="evidence" value="ECO:0007669"/>
    <property type="project" value="UniProtKB-UniPathway"/>
</dbReference>
<dbReference type="NCBIfam" id="NF010588">
    <property type="entry name" value="PRK13981.1"/>
    <property type="match status" value="1"/>
</dbReference>
<evidence type="ECO:0000256" key="3">
    <source>
        <dbReference type="ARBA" id="ARBA00012743"/>
    </source>
</evidence>
<sequence>MCITGYPPQDLLWKKDFITKSYQSLEKLSKKCTLPMIVGYVRGEGNRLFNSAALCQDGKICDNYDKILLPTYDVFDESRYFSAGKKPGIWSININEKIFNLGIQICEDLWDSNYDIKVVNDQKNNGADAIVNISASPYSKQRLKSRVKLIKNKTVETGLPILYCNLVGAQDELIFDGCSVAFDEKGNCIGQAVPFREDILLIDLNDKKRININYKSRNENVFDALCLGIKDYFVKTGHSDAVVGLSGGIDSAVVASLACDALGSKHVHGISMPSKFSSKHSKEDAEQLAINLGIDFKSISIQDAVNTMENTLLPEFKDIERNTAEENIQARVRGNILMALSNKFGWLVLSTGNKTELALGYCTLYGDMSGGLSVISDLNKTDVYSLANWINESRSNVIPLNTITKPPSAELAPGQVDPFDYGIISPLVDAIIEQNLTIKELTDNGYEEEVVNEVYAKIIKNEYKRRQAPIGIRISNKAFGMGRRFPIVNQYREKNK</sequence>
<gene>
    <name evidence="9" type="ORF">METZ01_LOCUS72262</name>
</gene>
<dbReference type="PROSITE" id="PS50263">
    <property type="entry name" value="CN_HYDROLASE"/>
    <property type="match status" value="1"/>
</dbReference>
<dbReference type="NCBIfam" id="TIGR00552">
    <property type="entry name" value="nadE"/>
    <property type="match status" value="1"/>
</dbReference>
<accession>A0A381TVC0</accession>
<dbReference type="Gene3D" id="3.60.110.10">
    <property type="entry name" value="Carbon-nitrogen hydrolase"/>
    <property type="match status" value="1"/>
</dbReference>
<evidence type="ECO:0000256" key="7">
    <source>
        <dbReference type="ARBA" id="ARBA00023027"/>
    </source>
</evidence>
<dbReference type="InterPro" id="IPR022310">
    <property type="entry name" value="NAD/GMP_synthase"/>
</dbReference>
<dbReference type="FunFam" id="3.40.50.620:FF:000106">
    <property type="entry name" value="Glutamine-dependent NAD(+) synthetase"/>
    <property type="match status" value="1"/>
</dbReference>
<dbReference type="PANTHER" id="PTHR23090">
    <property type="entry name" value="NH 3 /GLUTAMINE-DEPENDENT NAD + SYNTHETASE"/>
    <property type="match status" value="1"/>
</dbReference>
<dbReference type="Pfam" id="PF00795">
    <property type="entry name" value="CN_hydrolase"/>
    <property type="match status" value="1"/>
</dbReference>
<dbReference type="SUPFAM" id="SSF56317">
    <property type="entry name" value="Carbon-nitrogen hydrolase"/>
    <property type="match status" value="1"/>
</dbReference>
<evidence type="ECO:0000259" key="8">
    <source>
        <dbReference type="PROSITE" id="PS50263"/>
    </source>
</evidence>
<keyword evidence="6" id="KW-0067">ATP-binding</keyword>
<dbReference type="PANTHER" id="PTHR23090:SF9">
    <property type="entry name" value="GLUTAMINE-DEPENDENT NAD(+) SYNTHETASE"/>
    <property type="match status" value="1"/>
</dbReference>